<feature type="compositionally biased region" description="Low complexity" evidence="1">
    <location>
        <begin position="31"/>
        <end position="48"/>
    </location>
</feature>
<proteinExistence type="predicted"/>
<feature type="compositionally biased region" description="Basic residues" evidence="1">
    <location>
        <begin position="109"/>
        <end position="119"/>
    </location>
</feature>
<feature type="region of interest" description="Disordered" evidence="1">
    <location>
        <begin position="96"/>
        <end position="119"/>
    </location>
</feature>
<reference evidence="2" key="1">
    <citation type="submission" date="2020-02" db="EMBL/GenBank/DDBJ databases">
        <authorList>
            <person name="Meier V. D."/>
        </authorList>
    </citation>
    <scope>NUCLEOTIDE SEQUENCE</scope>
    <source>
        <strain evidence="2">AVDCRST_MAG48</strain>
    </source>
</reference>
<feature type="non-terminal residue" evidence="2">
    <location>
        <position position="1"/>
    </location>
</feature>
<sequence>ERGCDRSERRGAPRADVRTGGGPHPAERGHPGQLPAGGAPTGTPRPGAVGRCAGLHHLRPFAAAAGGGLAAGRRRRGRGRHAKAVLAHRFGHGVGVRGELPARTEGPARRRPRGRTHRV</sequence>
<feature type="region of interest" description="Disordered" evidence="1">
    <location>
        <begin position="1"/>
        <end position="49"/>
    </location>
</feature>
<organism evidence="2">
    <name type="scientific">uncultured Friedmanniella sp</name>
    <dbReference type="NCBI Taxonomy" id="335381"/>
    <lineage>
        <taxon>Bacteria</taxon>
        <taxon>Bacillati</taxon>
        <taxon>Actinomycetota</taxon>
        <taxon>Actinomycetes</taxon>
        <taxon>Propionibacteriales</taxon>
        <taxon>Nocardioidaceae</taxon>
        <taxon>Friedmanniella</taxon>
        <taxon>environmental samples</taxon>
    </lineage>
</organism>
<evidence type="ECO:0000313" key="2">
    <source>
        <dbReference type="EMBL" id="CAA9313401.1"/>
    </source>
</evidence>
<dbReference type="AlphaFoldDB" id="A0A6J4KSZ9"/>
<name>A0A6J4KSZ9_9ACTN</name>
<accession>A0A6J4KSZ9</accession>
<dbReference type="EMBL" id="CADCTS010000315">
    <property type="protein sequence ID" value="CAA9313401.1"/>
    <property type="molecule type" value="Genomic_DNA"/>
</dbReference>
<gene>
    <name evidence="2" type="ORF">AVDCRST_MAG48-2216</name>
</gene>
<feature type="compositionally biased region" description="Basic and acidic residues" evidence="1">
    <location>
        <begin position="1"/>
        <end position="17"/>
    </location>
</feature>
<protein>
    <submittedName>
        <fullName evidence="2">Single-strand binding protein/Primosomal replication protein n</fullName>
    </submittedName>
</protein>
<evidence type="ECO:0000256" key="1">
    <source>
        <dbReference type="SAM" id="MobiDB-lite"/>
    </source>
</evidence>
<feature type="non-terminal residue" evidence="2">
    <location>
        <position position="119"/>
    </location>
</feature>